<protein>
    <submittedName>
        <fullName evidence="2">Uncharacterized protein</fullName>
    </submittedName>
</protein>
<dbReference type="RefSeq" id="WP_253772368.1">
    <property type="nucleotide sequence ID" value="NZ_JAMTCK010000007.1"/>
</dbReference>
<evidence type="ECO:0000313" key="3">
    <source>
        <dbReference type="Proteomes" id="UP001206128"/>
    </source>
</evidence>
<gene>
    <name evidence="2" type="ORF">LX83_003335</name>
</gene>
<proteinExistence type="predicted"/>
<name>A0AAE3GFK6_9PSEU</name>
<feature type="region of interest" description="Disordered" evidence="1">
    <location>
        <begin position="1"/>
        <end position="22"/>
    </location>
</feature>
<evidence type="ECO:0000313" key="2">
    <source>
        <dbReference type="EMBL" id="MCP2166467.1"/>
    </source>
</evidence>
<accession>A0AAE3GFK6</accession>
<keyword evidence="3" id="KW-1185">Reference proteome</keyword>
<evidence type="ECO:0000256" key="1">
    <source>
        <dbReference type="SAM" id="MobiDB-lite"/>
    </source>
</evidence>
<comment type="caution">
    <text evidence="2">The sequence shown here is derived from an EMBL/GenBank/DDBJ whole genome shotgun (WGS) entry which is preliminary data.</text>
</comment>
<sequence>MFVETMADPHLAEQGGEAPGGPMELTGVGDTKNAPAALFVGDSPALVMLRDRLGERGLRIATAPHQNLVCVVADEDVLDGLCSPEQAAVLAACHDLGLACLGPDVAAPVLREALSAHVGVPAGRAE</sequence>
<organism evidence="2 3">
    <name type="scientific">Goodfellowiella coeruleoviolacea</name>
    <dbReference type="NCBI Taxonomy" id="334858"/>
    <lineage>
        <taxon>Bacteria</taxon>
        <taxon>Bacillati</taxon>
        <taxon>Actinomycetota</taxon>
        <taxon>Actinomycetes</taxon>
        <taxon>Pseudonocardiales</taxon>
        <taxon>Pseudonocardiaceae</taxon>
        <taxon>Goodfellowiella</taxon>
    </lineage>
</organism>
<dbReference type="Proteomes" id="UP001206128">
    <property type="component" value="Unassembled WGS sequence"/>
</dbReference>
<dbReference type="AlphaFoldDB" id="A0AAE3GFK6"/>
<reference evidence="2" key="1">
    <citation type="submission" date="2022-06" db="EMBL/GenBank/DDBJ databases">
        <title>Genomic Encyclopedia of Archaeal and Bacterial Type Strains, Phase II (KMG-II): from individual species to whole genera.</title>
        <authorList>
            <person name="Goeker M."/>
        </authorList>
    </citation>
    <scope>NUCLEOTIDE SEQUENCE</scope>
    <source>
        <strain evidence="2">DSM 43935</strain>
    </source>
</reference>
<dbReference type="EMBL" id="JAMTCK010000007">
    <property type="protein sequence ID" value="MCP2166467.1"/>
    <property type="molecule type" value="Genomic_DNA"/>
</dbReference>